<dbReference type="SUPFAM" id="SSF52540">
    <property type="entry name" value="P-loop containing nucleoside triphosphate hydrolases"/>
    <property type="match status" value="2"/>
</dbReference>
<dbReference type="CDD" id="cd03230">
    <property type="entry name" value="ABC_DR_subfamily_A"/>
    <property type="match status" value="1"/>
</dbReference>
<accession>A0A6F8PK61</accession>
<gene>
    <name evidence="4" type="ORF">THMIRHAT_02310</name>
</gene>
<dbReference type="GO" id="GO:0016887">
    <property type="term" value="F:ATP hydrolysis activity"/>
    <property type="evidence" value="ECO:0007669"/>
    <property type="project" value="InterPro"/>
</dbReference>
<feature type="domain" description="ABC transporter" evidence="3">
    <location>
        <begin position="2"/>
        <end position="236"/>
    </location>
</feature>
<keyword evidence="1" id="KW-0547">Nucleotide-binding</keyword>
<dbReference type="AlphaFoldDB" id="A0A6F8PK61"/>
<dbReference type="Pfam" id="PF00005">
    <property type="entry name" value="ABC_tran"/>
    <property type="match status" value="2"/>
</dbReference>
<dbReference type="RefSeq" id="WP_173289956.1">
    <property type="nucleotide sequence ID" value="NZ_AP021888.1"/>
</dbReference>
<name>A0A6F8PK61_9GAMM</name>
<dbReference type="InterPro" id="IPR017871">
    <property type="entry name" value="ABC_transporter-like_CS"/>
</dbReference>
<evidence type="ECO:0000256" key="1">
    <source>
        <dbReference type="ARBA" id="ARBA00022741"/>
    </source>
</evidence>
<feature type="domain" description="ABC transporter" evidence="3">
    <location>
        <begin position="344"/>
        <end position="574"/>
    </location>
</feature>
<keyword evidence="2 4" id="KW-0067">ATP-binding</keyword>
<reference evidence="5" key="1">
    <citation type="submission" date="2019-11" db="EMBL/GenBank/DDBJ databases">
        <title>Isolation and characterization of two novel species in the genus Thiomicrorhabdus.</title>
        <authorList>
            <person name="Mochizuki J."/>
            <person name="Kojima H."/>
            <person name="Fukui M."/>
        </authorList>
    </citation>
    <scope>NUCLEOTIDE SEQUENCE [LARGE SCALE GENOMIC DNA]</scope>
    <source>
        <strain evidence="5">AkT22</strain>
    </source>
</reference>
<dbReference type="PROSITE" id="PS00211">
    <property type="entry name" value="ABC_TRANSPORTER_1"/>
    <property type="match status" value="1"/>
</dbReference>
<evidence type="ECO:0000256" key="2">
    <source>
        <dbReference type="ARBA" id="ARBA00022840"/>
    </source>
</evidence>
<organism evidence="4 5">
    <name type="scientific">Thiosulfativibrio zosterae</name>
    <dbReference type="NCBI Taxonomy" id="2675053"/>
    <lineage>
        <taxon>Bacteria</taxon>
        <taxon>Pseudomonadati</taxon>
        <taxon>Pseudomonadota</taxon>
        <taxon>Gammaproteobacteria</taxon>
        <taxon>Thiotrichales</taxon>
        <taxon>Piscirickettsiaceae</taxon>
        <taxon>Thiosulfativibrio</taxon>
    </lineage>
</organism>
<dbReference type="KEGG" id="tzo:THMIRHAT_02310"/>
<dbReference type="EMBL" id="AP021888">
    <property type="protein sequence ID" value="BBP42485.1"/>
    <property type="molecule type" value="Genomic_DNA"/>
</dbReference>
<sequence length="592" mass="65550">MIKVTDFCKTYAKKTAVQGVSLQVPKGQIYGLIGPDGAGKSSLLKAIAGVMTYNNGEVWVDDILVDSEASAEKIKGRLGFMPQGLGLNLYPELSVAENIQFFGELRGVPAKELDERKARLLEMTQLTQFVDRPMKFLSGGMKQKLGLICTLIHRPPLVILDEPTTGVDPLSRRDFWTILNQLVKEERITALVSTAYMDEASRFQQLSILHQGQVIAQGSAQAILKQHPGFAIEFQVDESSHQITQTLNAIACQFARFERLGSVWRGVCFHAQADALRQEITHMLSTFQHLPSWQFVPLTLEDVFVELLTPQSDKVKKAKKVKGLTEQVRLPSATSSLSNPQVLIKVSELSKHFKEFVAADQVSFEVKAGEILGLLGANGAGKSTVIKMITGILPATSGDAEVAGLSMRTSAQAIKQQIGYMSQSFSLYLDLTVLENIQLFGRIYGLGSKALKQRCDWVLNMAQLQKVQDDLVKDLPLGQRQRLALGCALIHEPKVLFLDEPTSGVDPLGRANFWRILVDLAEQMQVAILITTHYMSEAEHCHQLVLMQAGRVVAHDFPRNLKQALATERHQTHLPSLEEVFIAQLESHHASV</sequence>
<keyword evidence="5" id="KW-1185">Reference proteome</keyword>
<dbReference type="Gene3D" id="3.40.50.300">
    <property type="entry name" value="P-loop containing nucleotide triphosphate hydrolases"/>
    <property type="match status" value="2"/>
</dbReference>
<dbReference type="SMART" id="SM00382">
    <property type="entry name" value="AAA"/>
    <property type="match status" value="2"/>
</dbReference>
<dbReference type="PANTHER" id="PTHR43038:SF3">
    <property type="entry name" value="ABC TRANSPORTER G FAMILY MEMBER 20 ISOFORM X1"/>
    <property type="match status" value="1"/>
</dbReference>
<dbReference type="Proteomes" id="UP000501466">
    <property type="component" value="Chromosome"/>
</dbReference>
<dbReference type="InterPro" id="IPR027417">
    <property type="entry name" value="P-loop_NTPase"/>
</dbReference>
<evidence type="ECO:0000259" key="3">
    <source>
        <dbReference type="PROSITE" id="PS50893"/>
    </source>
</evidence>
<dbReference type="InterPro" id="IPR003439">
    <property type="entry name" value="ABC_transporter-like_ATP-bd"/>
</dbReference>
<dbReference type="PROSITE" id="PS50893">
    <property type="entry name" value="ABC_TRANSPORTER_2"/>
    <property type="match status" value="2"/>
</dbReference>
<protein>
    <submittedName>
        <fullName evidence="4">Multidrug ABC transporter ATP-binding protein</fullName>
    </submittedName>
</protein>
<evidence type="ECO:0000313" key="4">
    <source>
        <dbReference type="EMBL" id="BBP42485.1"/>
    </source>
</evidence>
<dbReference type="PANTHER" id="PTHR43038">
    <property type="entry name" value="ATP-BINDING CASSETTE, SUB-FAMILY H, MEMBER 1"/>
    <property type="match status" value="1"/>
</dbReference>
<proteinExistence type="predicted"/>
<dbReference type="InterPro" id="IPR003593">
    <property type="entry name" value="AAA+_ATPase"/>
</dbReference>
<dbReference type="GO" id="GO:0005524">
    <property type="term" value="F:ATP binding"/>
    <property type="evidence" value="ECO:0007669"/>
    <property type="project" value="UniProtKB-KW"/>
</dbReference>
<evidence type="ECO:0000313" key="5">
    <source>
        <dbReference type="Proteomes" id="UP000501466"/>
    </source>
</evidence>